<organism evidence="2 3">
    <name type="scientific">Gottfriedia endophytica</name>
    <dbReference type="NCBI Taxonomy" id="2820819"/>
    <lineage>
        <taxon>Bacteria</taxon>
        <taxon>Bacillati</taxon>
        <taxon>Bacillota</taxon>
        <taxon>Bacilli</taxon>
        <taxon>Bacillales</taxon>
        <taxon>Bacillaceae</taxon>
        <taxon>Gottfriedia</taxon>
    </lineage>
</organism>
<dbReference type="Proteomes" id="UP000682134">
    <property type="component" value="Unassembled WGS sequence"/>
</dbReference>
<dbReference type="RefSeq" id="WP_209404787.1">
    <property type="nucleotide sequence ID" value="NZ_JAGIYQ010000005.1"/>
</dbReference>
<keyword evidence="1" id="KW-0472">Membrane</keyword>
<evidence type="ECO:0000313" key="3">
    <source>
        <dbReference type="Proteomes" id="UP000682134"/>
    </source>
</evidence>
<evidence type="ECO:0000313" key="2">
    <source>
        <dbReference type="EMBL" id="MBP0725331.1"/>
    </source>
</evidence>
<keyword evidence="1" id="KW-1133">Transmembrane helix</keyword>
<protein>
    <submittedName>
        <fullName evidence="2">Uncharacterized protein</fullName>
    </submittedName>
</protein>
<keyword evidence="3" id="KW-1185">Reference proteome</keyword>
<gene>
    <name evidence="2" type="ORF">J5Y03_09025</name>
</gene>
<dbReference type="AlphaFoldDB" id="A0A940NMK0"/>
<keyword evidence="1" id="KW-0812">Transmembrane</keyword>
<accession>A0A940NMK0</accession>
<sequence length="84" mass="9920">MRNIHEKVMKDKNLLIFWNWRINMNKNNDEKKPLTETEVLDGCSGCLLVGCLPFTILISIVLGTVFFYKDPLQNLLYMVYDFIF</sequence>
<evidence type="ECO:0000256" key="1">
    <source>
        <dbReference type="SAM" id="Phobius"/>
    </source>
</evidence>
<proteinExistence type="predicted"/>
<name>A0A940NMK0_9BACI</name>
<comment type="caution">
    <text evidence="2">The sequence shown here is derived from an EMBL/GenBank/DDBJ whole genome shotgun (WGS) entry which is preliminary data.</text>
</comment>
<feature type="transmembrane region" description="Helical" evidence="1">
    <location>
        <begin position="46"/>
        <end position="68"/>
    </location>
</feature>
<dbReference type="EMBL" id="JAGIYQ010000005">
    <property type="protein sequence ID" value="MBP0725331.1"/>
    <property type="molecule type" value="Genomic_DNA"/>
</dbReference>
<reference evidence="2" key="1">
    <citation type="submission" date="2021-04" db="EMBL/GenBank/DDBJ databases">
        <title>Genome seq and assembly of Bacillus sp.</title>
        <authorList>
            <person name="Chhetri G."/>
        </authorList>
    </citation>
    <scope>NUCLEOTIDE SEQUENCE</scope>
    <source>
        <strain evidence="2">RG28</strain>
    </source>
</reference>